<keyword evidence="7" id="KW-1133">Transmembrane helix</keyword>
<dbReference type="AlphaFoldDB" id="A0A9J7LW75"/>
<dbReference type="KEGG" id="bfo:118424037"/>
<dbReference type="SUPFAM" id="SSF52058">
    <property type="entry name" value="L domain-like"/>
    <property type="match status" value="1"/>
</dbReference>
<dbReference type="PANTHER" id="PTHR24369:SF210">
    <property type="entry name" value="CHAOPTIN-RELATED"/>
    <property type="match status" value="1"/>
</dbReference>
<dbReference type="GeneID" id="118424037"/>
<feature type="domain" description="LRRCT" evidence="13">
    <location>
        <begin position="378"/>
        <end position="430"/>
    </location>
</feature>
<keyword evidence="14" id="KW-1185">Reference proteome</keyword>
<dbReference type="InterPro" id="IPR003591">
    <property type="entry name" value="Leu-rich_rpt_typical-subtyp"/>
</dbReference>
<keyword evidence="8" id="KW-0472">Membrane</keyword>
<dbReference type="Pfam" id="PF01462">
    <property type="entry name" value="LRRNT"/>
    <property type="match status" value="1"/>
</dbReference>
<dbReference type="FunFam" id="3.80.10.10:FF:001438">
    <property type="entry name" value="Uncharacterized protein"/>
    <property type="match status" value="1"/>
</dbReference>
<name>A0A9J7LW75_BRAFL</name>
<dbReference type="InterPro" id="IPR001611">
    <property type="entry name" value="Leu-rich_rpt"/>
</dbReference>
<dbReference type="PANTHER" id="PTHR24369">
    <property type="entry name" value="ANTIGEN BSP, PUTATIVE-RELATED"/>
    <property type="match status" value="1"/>
</dbReference>
<keyword evidence="2" id="KW-1003">Cell membrane</keyword>
<reference evidence="14" key="1">
    <citation type="journal article" date="2020" name="Nat. Ecol. Evol.">
        <title>Deeply conserved synteny resolves early events in vertebrate evolution.</title>
        <authorList>
            <person name="Simakov O."/>
            <person name="Marletaz F."/>
            <person name="Yue J.X."/>
            <person name="O'Connell B."/>
            <person name="Jenkins J."/>
            <person name="Brandt A."/>
            <person name="Calef R."/>
            <person name="Tung C.H."/>
            <person name="Huang T.K."/>
            <person name="Schmutz J."/>
            <person name="Satoh N."/>
            <person name="Yu J.K."/>
            <person name="Putnam N.H."/>
            <person name="Green R.E."/>
            <person name="Rokhsar D.S."/>
        </authorList>
    </citation>
    <scope>NUCLEOTIDE SEQUENCE [LARGE SCALE GENOMIC DNA]</scope>
    <source>
        <strain evidence="14">S238N-H82</strain>
    </source>
</reference>
<dbReference type="SMART" id="SM00369">
    <property type="entry name" value="LRR_TYP"/>
    <property type="match status" value="13"/>
</dbReference>
<protein>
    <submittedName>
        <fullName evidence="15">Chondroadherin-like</fullName>
    </submittedName>
</protein>
<dbReference type="FunFam" id="3.80.10.10:FF:000770">
    <property type="entry name" value="Uncharacterized protein"/>
    <property type="match status" value="1"/>
</dbReference>
<feature type="region of interest" description="Disordered" evidence="10">
    <location>
        <begin position="443"/>
        <end position="484"/>
    </location>
</feature>
<dbReference type="InterPro" id="IPR000483">
    <property type="entry name" value="Cys-rich_flank_reg_C"/>
</dbReference>
<dbReference type="InterPro" id="IPR032675">
    <property type="entry name" value="LRR_dom_sf"/>
</dbReference>
<evidence type="ECO:0000256" key="3">
    <source>
        <dbReference type="ARBA" id="ARBA00022614"/>
    </source>
</evidence>
<dbReference type="SMART" id="SM00082">
    <property type="entry name" value="LRRCT"/>
    <property type="match status" value="1"/>
</dbReference>
<comment type="subcellular location">
    <subcellularLocation>
        <location evidence="1">Cell membrane</location>
    </subcellularLocation>
</comment>
<keyword evidence="6" id="KW-0677">Repeat</keyword>
<reference evidence="15" key="2">
    <citation type="submission" date="2025-08" db="UniProtKB">
        <authorList>
            <consortium name="RefSeq"/>
        </authorList>
    </citation>
    <scope>IDENTIFICATION</scope>
    <source>
        <strain evidence="15">S238N-H82</strain>
        <tissue evidence="15">Testes</tissue>
    </source>
</reference>
<dbReference type="InterPro" id="IPR050541">
    <property type="entry name" value="LRR_TM_domain-containing"/>
</dbReference>
<gene>
    <name evidence="15" type="primary">LOC118424037</name>
</gene>
<dbReference type="InterPro" id="IPR000372">
    <property type="entry name" value="LRRNT"/>
</dbReference>
<dbReference type="RefSeq" id="XP_035688375.1">
    <property type="nucleotide sequence ID" value="XM_035832482.1"/>
</dbReference>
<evidence type="ECO:0000256" key="4">
    <source>
        <dbReference type="ARBA" id="ARBA00022692"/>
    </source>
</evidence>
<proteinExistence type="predicted"/>
<keyword evidence="4" id="KW-0812">Transmembrane</keyword>
<dbReference type="Gene3D" id="3.80.10.10">
    <property type="entry name" value="Ribonuclease Inhibitor"/>
    <property type="match status" value="3"/>
</dbReference>
<dbReference type="PRINTS" id="PR00019">
    <property type="entry name" value="LEURICHRPT"/>
</dbReference>
<accession>A0A9J7LW75</accession>
<evidence type="ECO:0000256" key="5">
    <source>
        <dbReference type="ARBA" id="ARBA00022729"/>
    </source>
</evidence>
<evidence type="ECO:0000256" key="10">
    <source>
        <dbReference type="SAM" id="MobiDB-lite"/>
    </source>
</evidence>
<dbReference type="GO" id="GO:0005886">
    <property type="term" value="C:plasma membrane"/>
    <property type="evidence" value="ECO:0007669"/>
    <property type="project" value="UniProtKB-SubCell"/>
</dbReference>
<keyword evidence="3" id="KW-0433">Leucine-rich repeat</keyword>
<evidence type="ECO:0000313" key="14">
    <source>
        <dbReference type="Proteomes" id="UP000001554"/>
    </source>
</evidence>
<evidence type="ECO:0000256" key="6">
    <source>
        <dbReference type="ARBA" id="ARBA00022737"/>
    </source>
</evidence>
<feature type="domain" description="LRRNT" evidence="12">
    <location>
        <begin position="52"/>
        <end position="84"/>
    </location>
</feature>
<sequence>MPSSCMHVRLATLLESVAAAVRTKRTMASPAVRLLLLVSALVGVKAAPPPDGCPAPCECRGSSVYCMWAGLTSVPAGIPPGTTILRLNNNQISNLPPNAFANLPNLRGLDLSRNKLTNVSAEVFKSLTNLEWLYLSNNEIQYIAPNAFLQQRHLKDLFLQANNLMEIPSGALQSLGSLTLLDLSENGIKNLTNAAFTGLVRLQTLYLSANCFSHIENGAFSSVANLEKLYINKGCLMSVPIKAFQNLKNLLTLELGVNDIRVLAEESFFGMGRLKRLRLSNNKIAQMSAAAFGGLKELRYLDLKANRLTELLDGTFRATPSLEELYLCMNNITEVKGTAFQNVPGLQMLKLDDNAIQTFPAATVASLSNLQSLDLSGNPLKCDCFLRPLRKWLDDASAELAMREQTTCTTPVEFLGARVDVIPPENFTCPGGDPPGYGLQDQVNPKAASTPTTRQMTSSTPRDVNPNWNSKFSHSADSSTELENLSGMQAEESKEIELGQELREEMKVQMDEMKGVLGSVLEKLSALEDTVAACAQPSRTVVLKGLRVEFDEVAEN</sequence>
<evidence type="ECO:0000259" key="12">
    <source>
        <dbReference type="SMART" id="SM00013"/>
    </source>
</evidence>
<dbReference type="SMART" id="SM00013">
    <property type="entry name" value="LRRNT"/>
    <property type="match status" value="1"/>
</dbReference>
<dbReference type="PROSITE" id="PS51450">
    <property type="entry name" value="LRR"/>
    <property type="match status" value="5"/>
</dbReference>
<evidence type="ECO:0000256" key="8">
    <source>
        <dbReference type="ARBA" id="ARBA00023136"/>
    </source>
</evidence>
<evidence type="ECO:0000313" key="15">
    <source>
        <dbReference type="RefSeq" id="XP_035688375.1"/>
    </source>
</evidence>
<feature type="chain" id="PRO_5039926207" evidence="11">
    <location>
        <begin position="47"/>
        <end position="556"/>
    </location>
</feature>
<evidence type="ECO:0000256" key="9">
    <source>
        <dbReference type="ARBA" id="ARBA00023180"/>
    </source>
</evidence>
<dbReference type="OMA" id="MNNITEV"/>
<evidence type="ECO:0000256" key="7">
    <source>
        <dbReference type="ARBA" id="ARBA00022989"/>
    </source>
</evidence>
<dbReference type="Pfam" id="PF13855">
    <property type="entry name" value="LRR_8"/>
    <property type="match status" value="3"/>
</dbReference>
<keyword evidence="5 11" id="KW-0732">Signal</keyword>
<feature type="signal peptide" evidence="11">
    <location>
        <begin position="1"/>
        <end position="46"/>
    </location>
</feature>
<organism evidence="14 15">
    <name type="scientific">Branchiostoma floridae</name>
    <name type="common">Florida lancelet</name>
    <name type="synonym">Amphioxus</name>
    <dbReference type="NCBI Taxonomy" id="7739"/>
    <lineage>
        <taxon>Eukaryota</taxon>
        <taxon>Metazoa</taxon>
        <taxon>Chordata</taxon>
        <taxon>Cephalochordata</taxon>
        <taxon>Leptocardii</taxon>
        <taxon>Amphioxiformes</taxon>
        <taxon>Branchiostomatidae</taxon>
        <taxon>Branchiostoma</taxon>
    </lineage>
</organism>
<dbReference type="Proteomes" id="UP000001554">
    <property type="component" value="Chromosome 10"/>
</dbReference>
<evidence type="ECO:0000256" key="1">
    <source>
        <dbReference type="ARBA" id="ARBA00004236"/>
    </source>
</evidence>
<evidence type="ECO:0000259" key="13">
    <source>
        <dbReference type="SMART" id="SM00082"/>
    </source>
</evidence>
<dbReference type="OrthoDB" id="694479at2759"/>
<evidence type="ECO:0000256" key="2">
    <source>
        <dbReference type="ARBA" id="ARBA00022475"/>
    </source>
</evidence>
<evidence type="ECO:0000256" key="11">
    <source>
        <dbReference type="SAM" id="SignalP"/>
    </source>
</evidence>
<dbReference type="SMART" id="SM00365">
    <property type="entry name" value="LRR_SD22"/>
    <property type="match status" value="6"/>
</dbReference>
<keyword evidence="9" id="KW-0325">Glycoprotein</keyword>